<sequence length="61" mass="5564">MSASGVEGFDDLAGHVGHGGAGLVAGGGVEGDGDGAAEVAGLGGILLLDSTGEEEGGRAPS</sequence>
<comment type="caution">
    <text evidence="1">The sequence shown here is derived from an EMBL/GenBank/DDBJ whole genome shotgun (WGS) entry which is preliminary data.</text>
</comment>
<keyword evidence="2" id="KW-1185">Reference proteome</keyword>
<dbReference type="Proteomes" id="UP000696294">
    <property type="component" value="Unassembled WGS sequence"/>
</dbReference>
<name>A0ABX1BGD9_9ACTN</name>
<reference evidence="1 2" key="1">
    <citation type="submission" date="2020-03" db="EMBL/GenBank/DDBJ databases">
        <title>WGS of actinomycetes isolated from Thailand.</title>
        <authorList>
            <person name="Thawai C."/>
        </authorList>
    </citation>
    <scope>NUCLEOTIDE SEQUENCE [LARGE SCALE GENOMIC DNA]</scope>
    <source>
        <strain evidence="1 2">FMUSA5-5</strain>
    </source>
</reference>
<dbReference type="EMBL" id="JAATEP010000055">
    <property type="protein sequence ID" value="NJP96805.1"/>
    <property type="molecule type" value="Genomic_DNA"/>
</dbReference>
<protein>
    <recommendedName>
        <fullName evidence="3">BatC protein</fullName>
    </recommendedName>
</protein>
<proteinExistence type="predicted"/>
<organism evidence="1 2">
    <name type="scientific">Nonomuraea composti</name>
    <dbReference type="NCBI Taxonomy" id="2720023"/>
    <lineage>
        <taxon>Bacteria</taxon>
        <taxon>Bacillati</taxon>
        <taxon>Actinomycetota</taxon>
        <taxon>Actinomycetes</taxon>
        <taxon>Streptosporangiales</taxon>
        <taxon>Streptosporangiaceae</taxon>
        <taxon>Nonomuraea</taxon>
    </lineage>
</organism>
<accession>A0ABX1BGD9</accession>
<evidence type="ECO:0000313" key="2">
    <source>
        <dbReference type="Proteomes" id="UP000696294"/>
    </source>
</evidence>
<dbReference type="RefSeq" id="WP_168018338.1">
    <property type="nucleotide sequence ID" value="NZ_JAATEP010000055.1"/>
</dbReference>
<evidence type="ECO:0008006" key="3">
    <source>
        <dbReference type="Google" id="ProtNLM"/>
    </source>
</evidence>
<gene>
    <name evidence="1" type="ORF">HCN51_46525</name>
</gene>
<evidence type="ECO:0000313" key="1">
    <source>
        <dbReference type="EMBL" id="NJP96805.1"/>
    </source>
</evidence>